<evidence type="ECO:0000256" key="1">
    <source>
        <dbReference type="PROSITE-ProRule" id="PRU00339"/>
    </source>
</evidence>
<name>A0A9P8NYM4_9ASCO</name>
<feature type="region of interest" description="Disordered" evidence="2">
    <location>
        <begin position="77"/>
        <end position="101"/>
    </location>
</feature>
<reference evidence="3" key="2">
    <citation type="submission" date="2021-01" db="EMBL/GenBank/DDBJ databases">
        <authorList>
            <person name="Schikora-Tamarit M.A."/>
        </authorList>
    </citation>
    <scope>NUCLEOTIDE SEQUENCE</scope>
    <source>
        <strain evidence="3">CBS6075</strain>
    </source>
</reference>
<proteinExistence type="predicted"/>
<sequence length="101" mass="10852">NWSRAAQAIDQLLEGQGGNASAKALIMKATALLKMDRHEDAIDTLKQASNSNPSQEDQSAIELLIKTISSHVVQNMNTTNSRDLGDGQSRDLTSTLLSGLM</sequence>
<organism evidence="3 4">
    <name type="scientific">Ogataea philodendri</name>
    <dbReference type="NCBI Taxonomy" id="1378263"/>
    <lineage>
        <taxon>Eukaryota</taxon>
        <taxon>Fungi</taxon>
        <taxon>Dikarya</taxon>
        <taxon>Ascomycota</taxon>
        <taxon>Saccharomycotina</taxon>
        <taxon>Pichiomycetes</taxon>
        <taxon>Pichiales</taxon>
        <taxon>Pichiaceae</taxon>
        <taxon>Ogataea</taxon>
    </lineage>
</organism>
<accession>A0A9P8NYM4</accession>
<feature type="non-terminal residue" evidence="3">
    <location>
        <position position="101"/>
    </location>
</feature>
<dbReference type="OrthoDB" id="3981262at2759"/>
<protein>
    <submittedName>
        <fullName evidence="3">Uncharacterized protein</fullName>
    </submittedName>
</protein>
<dbReference type="RefSeq" id="XP_046058585.1">
    <property type="nucleotide sequence ID" value="XM_046207853.1"/>
</dbReference>
<keyword evidence="1" id="KW-0802">TPR repeat</keyword>
<evidence type="ECO:0000313" key="3">
    <source>
        <dbReference type="EMBL" id="KAH3661469.1"/>
    </source>
</evidence>
<evidence type="ECO:0000313" key="4">
    <source>
        <dbReference type="Proteomes" id="UP000769157"/>
    </source>
</evidence>
<dbReference type="InterPro" id="IPR011990">
    <property type="entry name" value="TPR-like_helical_dom_sf"/>
</dbReference>
<feature type="compositionally biased region" description="Polar residues" evidence="2">
    <location>
        <begin position="90"/>
        <end position="101"/>
    </location>
</feature>
<keyword evidence="4" id="KW-1185">Reference proteome</keyword>
<reference evidence="3" key="1">
    <citation type="journal article" date="2021" name="Open Biol.">
        <title>Shared evolutionary footprints suggest mitochondrial oxidative damage underlies multiple complex I losses in fungi.</title>
        <authorList>
            <person name="Schikora-Tamarit M.A."/>
            <person name="Marcet-Houben M."/>
            <person name="Nosek J."/>
            <person name="Gabaldon T."/>
        </authorList>
    </citation>
    <scope>NUCLEOTIDE SEQUENCE</scope>
    <source>
        <strain evidence="3">CBS6075</strain>
    </source>
</reference>
<dbReference type="InterPro" id="IPR019734">
    <property type="entry name" value="TPR_rpt"/>
</dbReference>
<dbReference type="EMBL" id="JAEUBE010000455">
    <property type="protein sequence ID" value="KAH3661469.1"/>
    <property type="molecule type" value="Genomic_DNA"/>
</dbReference>
<dbReference type="PROSITE" id="PS50005">
    <property type="entry name" value="TPR"/>
    <property type="match status" value="1"/>
</dbReference>
<dbReference type="SUPFAM" id="SSF48452">
    <property type="entry name" value="TPR-like"/>
    <property type="match status" value="1"/>
</dbReference>
<evidence type="ECO:0000256" key="2">
    <source>
        <dbReference type="SAM" id="MobiDB-lite"/>
    </source>
</evidence>
<feature type="repeat" description="TPR" evidence="1">
    <location>
        <begin position="22"/>
        <end position="55"/>
    </location>
</feature>
<dbReference type="AlphaFoldDB" id="A0A9P8NYM4"/>
<gene>
    <name evidence="3" type="ORF">OGAPHI_006555</name>
</gene>
<dbReference type="GeneID" id="70238519"/>
<dbReference type="Gene3D" id="1.25.40.10">
    <property type="entry name" value="Tetratricopeptide repeat domain"/>
    <property type="match status" value="1"/>
</dbReference>
<comment type="caution">
    <text evidence="3">The sequence shown here is derived from an EMBL/GenBank/DDBJ whole genome shotgun (WGS) entry which is preliminary data.</text>
</comment>
<dbReference type="Proteomes" id="UP000769157">
    <property type="component" value="Unassembled WGS sequence"/>
</dbReference>
<feature type="non-terminal residue" evidence="3">
    <location>
        <position position="1"/>
    </location>
</feature>